<comment type="caution">
    <text evidence="2">The sequence shown here is derived from an EMBL/GenBank/DDBJ whole genome shotgun (WGS) entry which is preliminary data.</text>
</comment>
<feature type="transmembrane region" description="Helical" evidence="1">
    <location>
        <begin position="40"/>
        <end position="62"/>
    </location>
</feature>
<dbReference type="EMBL" id="JAWIIJ010000004">
    <property type="protein sequence ID" value="MDV2078657.1"/>
    <property type="molecule type" value="Genomic_DNA"/>
</dbReference>
<dbReference type="Proteomes" id="UP001269819">
    <property type="component" value="Unassembled WGS sequence"/>
</dbReference>
<evidence type="ECO:0000313" key="2">
    <source>
        <dbReference type="EMBL" id="MDV2078657.1"/>
    </source>
</evidence>
<proteinExistence type="predicted"/>
<evidence type="ECO:0000256" key="1">
    <source>
        <dbReference type="SAM" id="Phobius"/>
    </source>
</evidence>
<keyword evidence="1" id="KW-1133">Transmembrane helix</keyword>
<sequence length="94" mass="10587">MARVIQARRVALSQKIIVYLVILNLILVIAYFSLAGGLRLPAAVLIPALLVFYNMLLSWLVIRRSRRLGDRPMLYTMVFSVLLLSVGLLTKLFG</sequence>
<protein>
    <submittedName>
        <fullName evidence="2">Uncharacterized protein</fullName>
    </submittedName>
</protein>
<name>A0ABU3VWJ8_9GAMM</name>
<feature type="transmembrane region" description="Helical" evidence="1">
    <location>
        <begin position="16"/>
        <end position="34"/>
    </location>
</feature>
<dbReference type="RefSeq" id="WP_316973378.1">
    <property type="nucleotide sequence ID" value="NZ_JAWIIJ010000004.1"/>
</dbReference>
<organism evidence="2 3">
    <name type="scientific">Marinobacter xestospongiae</name>
    <dbReference type="NCBI Taxonomy" id="994319"/>
    <lineage>
        <taxon>Bacteria</taxon>
        <taxon>Pseudomonadati</taxon>
        <taxon>Pseudomonadota</taxon>
        <taxon>Gammaproteobacteria</taxon>
        <taxon>Pseudomonadales</taxon>
        <taxon>Marinobacteraceae</taxon>
        <taxon>Marinobacter</taxon>
    </lineage>
</organism>
<keyword evidence="1" id="KW-0812">Transmembrane</keyword>
<gene>
    <name evidence="2" type="ORF">RYS15_08165</name>
</gene>
<feature type="transmembrane region" description="Helical" evidence="1">
    <location>
        <begin position="74"/>
        <end position="93"/>
    </location>
</feature>
<keyword evidence="3" id="KW-1185">Reference proteome</keyword>
<reference evidence="2 3" key="1">
    <citation type="submission" date="2023-10" db="EMBL/GenBank/DDBJ databases">
        <title>Characteristics and mechanism of a salt-tolerant marine origin heterotrophic nitrifying- aerobic denitrifying bacteria Marinobacter xestospongiae HN1.</title>
        <authorList>
            <person name="Qi R."/>
        </authorList>
    </citation>
    <scope>NUCLEOTIDE SEQUENCE [LARGE SCALE GENOMIC DNA]</scope>
    <source>
        <strain evidence="2 3">HN1</strain>
    </source>
</reference>
<keyword evidence="1" id="KW-0472">Membrane</keyword>
<accession>A0ABU3VWJ8</accession>
<evidence type="ECO:0000313" key="3">
    <source>
        <dbReference type="Proteomes" id="UP001269819"/>
    </source>
</evidence>